<keyword evidence="2" id="KW-1185">Reference proteome</keyword>
<evidence type="ECO:0000313" key="2">
    <source>
        <dbReference type="Proteomes" id="UP001527099"/>
    </source>
</evidence>
<gene>
    <name evidence="1" type="ORF">M5X19_36865</name>
</gene>
<evidence type="ECO:0000313" key="1">
    <source>
        <dbReference type="EMBL" id="MCY9698370.1"/>
    </source>
</evidence>
<comment type="caution">
    <text evidence="1">The sequence shown here is derived from an EMBL/GenBank/DDBJ whole genome shotgun (WGS) entry which is preliminary data.</text>
</comment>
<dbReference type="RefSeq" id="WP_268618795.1">
    <property type="nucleotide sequence ID" value="NZ_JAMDMX010000245.1"/>
</dbReference>
<name>A0ABT4GQ59_9BACL</name>
<reference evidence="1 2" key="1">
    <citation type="submission" date="2022-05" db="EMBL/GenBank/DDBJ databases">
        <title>Genome Sequencing of Bee-Associated Microbes.</title>
        <authorList>
            <person name="Dunlap C."/>
        </authorList>
    </citation>
    <scope>NUCLEOTIDE SEQUENCE [LARGE SCALE GENOMIC DNA]</scope>
    <source>
        <strain evidence="1 2">NRRL B-14421</strain>
    </source>
</reference>
<proteinExistence type="predicted"/>
<sequence>MHLETFERVHPFAFGGKQDCFTIHVYEQGNVAMSGAGGLVREIAPSYFANGDFTGSFFYIDVNETPLKVKNLYASKAY</sequence>
<dbReference type="EMBL" id="JAMDMX010000245">
    <property type="protein sequence ID" value="MCY9698370.1"/>
    <property type="molecule type" value="Genomic_DNA"/>
</dbReference>
<feature type="non-terminal residue" evidence="1">
    <location>
        <position position="78"/>
    </location>
</feature>
<organism evidence="1 2">
    <name type="scientific">Paenibacillus alginolyticus</name>
    <dbReference type="NCBI Taxonomy" id="59839"/>
    <lineage>
        <taxon>Bacteria</taxon>
        <taxon>Bacillati</taxon>
        <taxon>Bacillota</taxon>
        <taxon>Bacilli</taxon>
        <taxon>Bacillales</taxon>
        <taxon>Paenibacillaceae</taxon>
        <taxon>Paenibacillus</taxon>
    </lineage>
</organism>
<dbReference type="Proteomes" id="UP001527099">
    <property type="component" value="Unassembled WGS sequence"/>
</dbReference>
<accession>A0ABT4GQ59</accession>
<protein>
    <submittedName>
        <fullName evidence="1">Uncharacterized protein</fullName>
    </submittedName>
</protein>